<dbReference type="Proteomes" id="UP000008021">
    <property type="component" value="Chromosome 2"/>
</dbReference>
<dbReference type="HOGENOM" id="CLU_164306_0_0_1"/>
<dbReference type="EnsemblPlants" id="OMERI02G21710.1">
    <property type="protein sequence ID" value="OMERI02G21710.1"/>
    <property type="gene ID" value="OMERI02G21710"/>
</dbReference>
<feature type="compositionally biased region" description="Basic and acidic residues" evidence="1">
    <location>
        <begin position="53"/>
        <end position="69"/>
    </location>
</feature>
<evidence type="ECO:0008006" key="5">
    <source>
        <dbReference type="Google" id="ProtNLM"/>
    </source>
</evidence>
<sequence length="95" mass="10439">MARKAIIVFAFVLVAALCLVASAQDPQANKQGGGSGPPGYGHYPPWNGGYPGRPDRPWDRPDRPWDHRPHPGPGGHCRWGCCGHRNHWGECLRCC</sequence>
<organism evidence="3">
    <name type="scientific">Oryza meridionalis</name>
    <dbReference type="NCBI Taxonomy" id="40149"/>
    <lineage>
        <taxon>Eukaryota</taxon>
        <taxon>Viridiplantae</taxon>
        <taxon>Streptophyta</taxon>
        <taxon>Embryophyta</taxon>
        <taxon>Tracheophyta</taxon>
        <taxon>Spermatophyta</taxon>
        <taxon>Magnoliopsida</taxon>
        <taxon>Liliopsida</taxon>
        <taxon>Poales</taxon>
        <taxon>Poaceae</taxon>
        <taxon>BOP clade</taxon>
        <taxon>Oryzoideae</taxon>
        <taxon>Oryzeae</taxon>
        <taxon>Oryzinae</taxon>
        <taxon>Oryza</taxon>
    </lineage>
</organism>
<feature type="chain" id="PRO_5002355968" description="Glycine-rich protein" evidence="2">
    <location>
        <begin position="24"/>
        <end position="95"/>
    </location>
</feature>
<proteinExistence type="predicted"/>
<feature type="signal peptide" evidence="2">
    <location>
        <begin position="1"/>
        <end position="23"/>
    </location>
</feature>
<evidence type="ECO:0000256" key="2">
    <source>
        <dbReference type="SAM" id="SignalP"/>
    </source>
</evidence>
<reference evidence="3" key="1">
    <citation type="submission" date="2015-04" db="UniProtKB">
        <authorList>
            <consortium name="EnsemblPlants"/>
        </authorList>
    </citation>
    <scope>IDENTIFICATION</scope>
</reference>
<evidence type="ECO:0000256" key="1">
    <source>
        <dbReference type="SAM" id="MobiDB-lite"/>
    </source>
</evidence>
<dbReference type="Gramene" id="OMERI02G21710.1">
    <property type="protein sequence ID" value="OMERI02G21710.1"/>
    <property type="gene ID" value="OMERI02G21710"/>
</dbReference>
<evidence type="ECO:0000313" key="4">
    <source>
        <dbReference type="Proteomes" id="UP000008021"/>
    </source>
</evidence>
<protein>
    <recommendedName>
        <fullName evidence="5">Glycine-rich protein</fullName>
    </recommendedName>
</protein>
<evidence type="ECO:0000313" key="3">
    <source>
        <dbReference type="EnsemblPlants" id="OMERI02G21710.1"/>
    </source>
</evidence>
<keyword evidence="4" id="KW-1185">Reference proteome</keyword>
<accession>A0A0E0CML4</accession>
<reference evidence="3" key="2">
    <citation type="submission" date="2018-05" db="EMBL/GenBank/DDBJ databases">
        <title>OmerRS3 (Oryza meridionalis Reference Sequence Version 3).</title>
        <authorList>
            <person name="Zhang J."/>
            <person name="Kudrna D."/>
            <person name="Lee S."/>
            <person name="Talag J."/>
            <person name="Welchert J."/>
            <person name="Wing R.A."/>
        </authorList>
    </citation>
    <scope>NUCLEOTIDE SEQUENCE [LARGE SCALE GENOMIC DNA]</scope>
    <source>
        <strain evidence="3">cv. OR44</strain>
    </source>
</reference>
<dbReference type="AlphaFoldDB" id="A0A0E0CML4"/>
<keyword evidence="2" id="KW-0732">Signal</keyword>
<feature type="region of interest" description="Disordered" evidence="1">
    <location>
        <begin position="26"/>
        <end position="73"/>
    </location>
</feature>
<name>A0A0E0CML4_9ORYZ</name>